<dbReference type="Proteomes" id="UP000789366">
    <property type="component" value="Unassembled WGS sequence"/>
</dbReference>
<proteinExistence type="predicted"/>
<protein>
    <submittedName>
        <fullName evidence="1">1357_t:CDS:1</fullName>
    </submittedName>
</protein>
<reference evidence="1" key="1">
    <citation type="submission" date="2021-06" db="EMBL/GenBank/DDBJ databases">
        <authorList>
            <person name="Kallberg Y."/>
            <person name="Tangrot J."/>
            <person name="Rosling A."/>
        </authorList>
    </citation>
    <scope>NUCLEOTIDE SEQUENCE</scope>
    <source>
        <strain evidence="1">28 12/20/2015</strain>
    </source>
</reference>
<accession>A0ACA9N3B1</accession>
<evidence type="ECO:0000313" key="2">
    <source>
        <dbReference type="Proteomes" id="UP000789366"/>
    </source>
</evidence>
<keyword evidence="2" id="KW-1185">Reference proteome</keyword>
<dbReference type="EMBL" id="CAJVPW010011822">
    <property type="protein sequence ID" value="CAG8629406.1"/>
    <property type="molecule type" value="Genomic_DNA"/>
</dbReference>
<comment type="caution">
    <text evidence="1">The sequence shown here is derived from an EMBL/GenBank/DDBJ whole genome shotgun (WGS) entry which is preliminary data.</text>
</comment>
<gene>
    <name evidence="1" type="ORF">SPELUC_LOCUS8169</name>
</gene>
<feature type="non-terminal residue" evidence="1">
    <location>
        <position position="89"/>
    </location>
</feature>
<name>A0ACA9N3B1_9GLOM</name>
<evidence type="ECO:0000313" key="1">
    <source>
        <dbReference type="EMBL" id="CAG8629406.1"/>
    </source>
</evidence>
<sequence length="89" mass="10586">MPNIQQKQMIEVFDRYKDIFAYEPNQLDRISVVQNEIHTEEGPSVKHEFISQEIKRMKEAGNGLYSSDIPQQYVEFYKKDDTVHHDLAR</sequence>
<organism evidence="1 2">
    <name type="scientific">Cetraspora pellucida</name>
    <dbReference type="NCBI Taxonomy" id="1433469"/>
    <lineage>
        <taxon>Eukaryota</taxon>
        <taxon>Fungi</taxon>
        <taxon>Fungi incertae sedis</taxon>
        <taxon>Mucoromycota</taxon>
        <taxon>Glomeromycotina</taxon>
        <taxon>Glomeromycetes</taxon>
        <taxon>Diversisporales</taxon>
        <taxon>Gigasporaceae</taxon>
        <taxon>Cetraspora</taxon>
    </lineage>
</organism>